<proteinExistence type="predicted"/>
<name>A0A2I4DUM1_JUGRE</name>
<organism evidence="1 2">
    <name type="scientific">Juglans regia</name>
    <name type="common">English walnut</name>
    <dbReference type="NCBI Taxonomy" id="51240"/>
    <lineage>
        <taxon>Eukaryota</taxon>
        <taxon>Viridiplantae</taxon>
        <taxon>Streptophyta</taxon>
        <taxon>Embryophyta</taxon>
        <taxon>Tracheophyta</taxon>
        <taxon>Spermatophyta</taxon>
        <taxon>Magnoliopsida</taxon>
        <taxon>eudicotyledons</taxon>
        <taxon>Gunneridae</taxon>
        <taxon>Pentapetalae</taxon>
        <taxon>rosids</taxon>
        <taxon>fabids</taxon>
        <taxon>Fagales</taxon>
        <taxon>Juglandaceae</taxon>
        <taxon>Juglans</taxon>
    </lineage>
</organism>
<keyword evidence="1" id="KW-1185">Reference proteome</keyword>
<accession>A0A2I4DUM1</accession>
<evidence type="ECO:0000313" key="1">
    <source>
        <dbReference type="Proteomes" id="UP000235220"/>
    </source>
</evidence>
<evidence type="ECO:0000313" key="2">
    <source>
        <dbReference type="RefSeq" id="XP_018810845.2"/>
    </source>
</evidence>
<dbReference type="GeneID" id="108983599"/>
<reference evidence="2" key="1">
    <citation type="submission" date="2025-08" db="UniProtKB">
        <authorList>
            <consortium name="RefSeq"/>
        </authorList>
    </citation>
    <scope>IDENTIFICATION</scope>
    <source>
        <tissue evidence="2">Leaves</tissue>
    </source>
</reference>
<gene>
    <name evidence="2" type="primary">LOC108983599</name>
</gene>
<dbReference type="OrthoDB" id="894015at2759"/>
<dbReference type="AlphaFoldDB" id="A0A2I4DUM1"/>
<sequence>MELIVLTTLCVLLLALLTPSASLQIRAQSSDDNANEVQHDSLPALPRKIRLFEDKVYRSQDHFQTYNGQKEYVAGKSYDKDEQVMVHGHGRQGTRQEWVDQGAETSPFYTMDYTHVRRRRHIHNKSMPVAP</sequence>
<dbReference type="RefSeq" id="XP_018810845.2">
    <property type="nucleotide sequence ID" value="XM_018955300.2"/>
</dbReference>
<dbReference type="KEGG" id="jre:108983599"/>
<dbReference type="Proteomes" id="UP000235220">
    <property type="component" value="Chromosome 16"/>
</dbReference>
<dbReference type="Gramene" id="Jr16_13210_p1">
    <property type="protein sequence ID" value="cds.Jr16_13210_p1"/>
    <property type="gene ID" value="Jr16_13210"/>
</dbReference>
<protein>
    <submittedName>
        <fullName evidence="2">Probable root meristem growth factor 8</fullName>
    </submittedName>
</protein>